<organism evidence="1 2">
    <name type="scientific">Chryseobacterium wanjuense</name>
    <dbReference type="NCBI Taxonomy" id="356305"/>
    <lineage>
        <taxon>Bacteria</taxon>
        <taxon>Pseudomonadati</taxon>
        <taxon>Bacteroidota</taxon>
        <taxon>Flavobacteriia</taxon>
        <taxon>Flavobacteriales</taxon>
        <taxon>Weeksellaceae</taxon>
        <taxon>Chryseobacterium group</taxon>
        <taxon>Chryseobacterium</taxon>
    </lineage>
</organism>
<gene>
    <name evidence="1" type="ORF">SAMN05421841_3405</name>
</gene>
<evidence type="ECO:0000313" key="2">
    <source>
        <dbReference type="Proteomes" id="UP000199469"/>
    </source>
</evidence>
<sequence>MPNYDIVVRDNKNKICQFFIGISGDYENDITMNVAEIQKKFPEVNMHTIDTAKNYVKHFEDLGYTIDNDLYSNLLNSK</sequence>
<name>A0A1I0S167_9FLAO</name>
<proteinExistence type="predicted"/>
<dbReference type="STRING" id="356305.SAMN05421841_3405"/>
<dbReference type="Proteomes" id="UP000199469">
    <property type="component" value="Unassembled WGS sequence"/>
</dbReference>
<evidence type="ECO:0000313" key="1">
    <source>
        <dbReference type="EMBL" id="SEW46998.1"/>
    </source>
</evidence>
<dbReference type="EMBL" id="FOIU01000003">
    <property type="protein sequence ID" value="SEW46998.1"/>
    <property type="molecule type" value="Genomic_DNA"/>
</dbReference>
<keyword evidence="2" id="KW-1185">Reference proteome</keyword>
<protein>
    <submittedName>
        <fullName evidence="1">Uncharacterized protein</fullName>
    </submittedName>
</protein>
<reference evidence="2" key="1">
    <citation type="submission" date="2016-10" db="EMBL/GenBank/DDBJ databases">
        <authorList>
            <person name="Varghese N."/>
            <person name="Submissions S."/>
        </authorList>
    </citation>
    <scope>NUCLEOTIDE SEQUENCE [LARGE SCALE GENOMIC DNA]</scope>
    <source>
        <strain evidence="2">DSM 17724</strain>
    </source>
</reference>
<accession>A0A1I0S167</accession>
<dbReference type="AlphaFoldDB" id="A0A1I0S167"/>
<dbReference type="RefSeq" id="WP_062676316.1">
    <property type="nucleotide sequence ID" value="NZ_FOIU01000003.1"/>
</dbReference>